<gene>
    <name evidence="1" type="ORF">PUV54_12460</name>
</gene>
<accession>A0AAE9ZI84</accession>
<name>A0AAE9ZI84_9PROT</name>
<evidence type="ECO:0000313" key="1">
    <source>
        <dbReference type="EMBL" id="WDI30765.1"/>
    </source>
</evidence>
<reference evidence="1" key="1">
    <citation type="submission" date="2023-02" db="EMBL/GenBank/DDBJ databases">
        <title>Genome sequence of Hyphococcus flavus.</title>
        <authorList>
            <person name="Rong J.-C."/>
            <person name="Zhao Q."/>
            <person name="Yi M."/>
            <person name="Wu J.-Y."/>
        </authorList>
    </citation>
    <scope>NUCLEOTIDE SEQUENCE</scope>
    <source>
        <strain evidence="1">MCCC 1K03223</strain>
    </source>
</reference>
<dbReference type="AlphaFoldDB" id="A0AAE9ZI84"/>
<dbReference type="Proteomes" id="UP001214043">
    <property type="component" value="Chromosome"/>
</dbReference>
<keyword evidence="2" id="KW-1185">Reference proteome</keyword>
<proteinExistence type="predicted"/>
<sequence>MNPYSVCHQIVVVVSVLAVAACAETRDPASEAPVDPQAGQYKITLSGKGLLKHAGGDDDPETFCLTELNRDAFAHMLAENYYKLHPSCRVVRAPREGNAISGEIKCPVDPKMATGSNSFIYEGAVAPDSAKVEVRIKFDAKLKNGTAGEEVSNAQLKFAMKTYETMRFVIEATRMGECS</sequence>
<evidence type="ECO:0000313" key="2">
    <source>
        <dbReference type="Proteomes" id="UP001214043"/>
    </source>
</evidence>
<protein>
    <submittedName>
        <fullName evidence="1">Uncharacterized protein</fullName>
    </submittedName>
</protein>
<dbReference type="EMBL" id="CP118166">
    <property type="protein sequence ID" value="WDI30765.1"/>
    <property type="molecule type" value="Genomic_DNA"/>
</dbReference>
<organism evidence="1 2">
    <name type="scientific">Hyphococcus flavus</name>
    <dbReference type="NCBI Taxonomy" id="1866326"/>
    <lineage>
        <taxon>Bacteria</taxon>
        <taxon>Pseudomonadati</taxon>
        <taxon>Pseudomonadota</taxon>
        <taxon>Alphaproteobacteria</taxon>
        <taxon>Parvularculales</taxon>
        <taxon>Parvularculaceae</taxon>
        <taxon>Hyphococcus</taxon>
    </lineage>
</organism>
<dbReference type="RefSeq" id="WP_274492584.1">
    <property type="nucleotide sequence ID" value="NZ_CP118166.1"/>
</dbReference>
<dbReference type="KEGG" id="hfl:PUV54_12460"/>